<protein>
    <submittedName>
        <fullName evidence="1">Uncharacterized protein</fullName>
    </submittedName>
</protein>
<gene>
    <name evidence="1" type="ORF">CLV81_3669</name>
</gene>
<name>A0A2T0MCQ0_9FLAO</name>
<sequence length="59" mass="6938">MNNRENDESKVPIIFSRLTEDDFGTTVKLNRITNFKTKNTGFLNCKSFYRVISTLKFDE</sequence>
<dbReference type="AlphaFoldDB" id="A0A2T0MCQ0"/>
<accession>A0A2T0MCQ0</accession>
<proteinExistence type="predicted"/>
<reference evidence="1 2" key="1">
    <citation type="submission" date="2018-03" db="EMBL/GenBank/DDBJ databases">
        <title>Genomic Encyclopedia of Archaeal and Bacterial Type Strains, Phase II (KMG-II): from individual species to whole genera.</title>
        <authorList>
            <person name="Goeker M."/>
        </authorList>
    </citation>
    <scope>NUCLEOTIDE SEQUENCE [LARGE SCALE GENOMIC DNA]</scope>
    <source>
        <strain evidence="1 2">DSM 25027</strain>
    </source>
</reference>
<evidence type="ECO:0000313" key="1">
    <source>
        <dbReference type="EMBL" id="PRX55260.1"/>
    </source>
</evidence>
<dbReference type="Proteomes" id="UP000237640">
    <property type="component" value="Unassembled WGS sequence"/>
</dbReference>
<dbReference type="EMBL" id="PVYX01000002">
    <property type="protein sequence ID" value="PRX55260.1"/>
    <property type="molecule type" value="Genomic_DNA"/>
</dbReference>
<keyword evidence="2" id="KW-1185">Reference proteome</keyword>
<evidence type="ECO:0000313" key="2">
    <source>
        <dbReference type="Proteomes" id="UP000237640"/>
    </source>
</evidence>
<comment type="caution">
    <text evidence="1">The sequence shown here is derived from an EMBL/GenBank/DDBJ whole genome shotgun (WGS) entry which is preliminary data.</text>
</comment>
<organism evidence="1 2">
    <name type="scientific">Flagellimonas meridianipacifica</name>
    <dbReference type="NCBI Taxonomy" id="1080225"/>
    <lineage>
        <taxon>Bacteria</taxon>
        <taxon>Pseudomonadati</taxon>
        <taxon>Bacteroidota</taxon>
        <taxon>Flavobacteriia</taxon>
        <taxon>Flavobacteriales</taxon>
        <taxon>Flavobacteriaceae</taxon>
        <taxon>Flagellimonas</taxon>
    </lineage>
</organism>